<dbReference type="RefSeq" id="WP_013537819.1">
    <property type="nucleotide sequence ID" value="NC_014926.1"/>
</dbReference>
<dbReference type="FunFam" id="3.20.20.10:FF:000018">
    <property type="entry name" value="Pyridoxal phosphate homeostasis protein"/>
    <property type="match status" value="1"/>
</dbReference>
<dbReference type="GO" id="GO:0030170">
    <property type="term" value="F:pyridoxal phosphate binding"/>
    <property type="evidence" value="ECO:0007669"/>
    <property type="project" value="UniProtKB-UniRule"/>
</dbReference>
<dbReference type="HAMAP" id="MF_02087">
    <property type="entry name" value="PLP_homeostasis"/>
    <property type="match status" value="1"/>
</dbReference>
<feature type="modified residue" description="N6-(pyridoxal phosphate)lysine" evidence="2 3">
    <location>
        <position position="35"/>
    </location>
</feature>
<evidence type="ECO:0000313" key="6">
    <source>
        <dbReference type="EMBL" id="ADU97033.1"/>
    </source>
</evidence>
<comment type="similarity">
    <text evidence="2 4">Belongs to the pyridoxal phosphate-binding protein YggS/PROSC family.</text>
</comment>
<evidence type="ECO:0000259" key="5">
    <source>
        <dbReference type="Pfam" id="PF01168"/>
    </source>
</evidence>
<reference evidence="6" key="1">
    <citation type="submission" date="2011-01" db="EMBL/GenBank/DDBJ databases">
        <title>Complete sequence of chromosome of Thermovibrio ammonificans HB-1.</title>
        <authorList>
            <consortium name="US DOE Joint Genome Institute"/>
            <person name="Lucas S."/>
            <person name="Copeland A."/>
            <person name="Lapidus A."/>
            <person name="Cheng J.-F."/>
            <person name="Goodwin L."/>
            <person name="Pitluck S."/>
            <person name="Davenport K."/>
            <person name="Detter J.C."/>
            <person name="Han C."/>
            <person name="Tapia R."/>
            <person name="Land M."/>
            <person name="Hauser L."/>
            <person name="Kyrpides N."/>
            <person name="Ivanova N."/>
            <person name="Ovchinnikova G."/>
            <person name="Vetriani C."/>
            <person name="Woyke T."/>
        </authorList>
    </citation>
    <scope>NUCLEOTIDE SEQUENCE [LARGE SCALE GENOMIC DNA]</scope>
    <source>
        <strain evidence="6">HB-1</strain>
    </source>
</reference>
<dbReference type="PANTHER" id="PTHR10146">
    <property type="entry name" value="PROLINE SYNTHETASE CO-TRANSCRIBED BACTERIAL HOMOLOG PROTEIN"/>
    <property type="match status" value="1"/>
</dbReference>
<evidence type="ECO:0000256" key="3">
    <source>
        <dbReference type="PIRSR" id="PIRSR004848-1"/>
    </source>
</evidence>
<dbReference type="STRING" id="648996.Theam_1066"/>
<keyword evidence="7" id="KW-1185">Reference proteome</keyword>
<accession>E8T2D8</accession>
<dbReference type="CDD" id="cd00635">
    <property type="entry name" value="PLPDE_III_YBL036c_like"/>
    <property type="match status" value="1"/>
</dbReference>
<dbReference type="SUPFAM" id="SSF51419">
    <property type="entry name" value="PLP-binding barrel"/>
    <property type="match status" value="1"/>
</dbReference>
<dbReference type="PIRSF" id="PIRSF004848">
    <property type="entry name" value="YBL036c_PLPDEIII"/>
    <property type="match status" value="1"/>
</dbReference>
<dbReference type="Gene3D" id="3.20.20.10">
    <property type="entry name" value="Alanine racemase"/>
    <property type="match status" value="1"/>
</dbReference>
<dbReference type="HOGENOM" id="CLU_059988_1_0_0"/>
<comment type="function">
    <text evidence="2">Pyridoxal 5'-phosphate (PLP)-binding protein, which is involved in PLP homeostasis.</text>
</comment>
<dbReference type="Pfam" id="PF01168">
    <property type="entry name" value="Ala_racemase_N"/>
    <property type="match status" value="1"/>
</dbReference>
<gene>
    <name evidence="6" type="ordered locus">Theam_1066</name>
</gene>
<proteinExistence type="inferred from homology"/>
<dbReference type="EMBL" id="CP002444">
    <property type="protein sequence ID" value="ADU97033.1"/>
    <property type="molecule type" value="Genomic_DNA"/>
</dbReference>
<name>E8T2D8_THEA1</name>
<dbReference type="InterPro" id="IPR029066">
    <property type="entry name" value="PLP-binding_barrel"/>
</dbReference>
<keyword evidence="1 2" id="KW-0663">Pyridoxal phosphate</keyword>
<dbReference type="Proteomes" id="UP000006362">
    <property type="component" value="Chromosome"/>
</dbReference>
<evidence type="ECO:0000313" key="7">
    <source>
        <dbReference type="Proteomes" id="UP000006362"/>
    </source>
</evidence>
<sequence length="228" mass="26082">MGIRENVEKVLKQIEEAALRAGRRPEEVKLLAASKTRTPQEIKEAYEAGVKLFGENRVQEAREKIPQLADLKAQWHMIGHLQTNKVKYAVKLFDCIESVDREGLVEELQKRLSREGKVMPVLIEVKLSPEESKHGCLPQELPRLTEKVLNSPNLKLKGLMTVPPYFEDPEKVRPYFAELRRLRDELQEKFKVELPELSMGMSHDFPVAVEEGATIVRVGTAIFGPRNY</sequence>
<organism evidence="6 7">
    <name type="scientific">Thermovibrio ammonificans (strain DSM 15698 / JCM 12110 / HB-1)</name>
    <dbReference type="NCBI Taxonomy" id="648996"/>
    <lineage>
        <taxon>Bacteria</taxon>
        <taxon>Pseudomonadati</taxon>
        <taxon>Aquificota</taxon>
        <taxon>Aquificia</taxon>
        <taxon>Desulfurobacteriales</taxon>
        <taxon>Desulfurobacteriaceae</taxon>
        <taxon>Thermovibrio</taxon>
    </lineage>
</organism>
<feature type="domain" description="Alanine racemase N-terminal" evidence="5">
    <location>
        <begin position="42"/>
        <end position="225"/>
    </location>
</feature>
<dbReference type="AlphaFoldDB" id="E8T2D8"/>
<dbReference type="KEGG" id="tam:Theam_1066"/>
<dbReference type="InterPro" id="IPR011078">
    <property type="entry name" value="PyrdxlP_homeostasis"/>
</dbReference>
<dbReference type="InterPro" id="IPR001608">
    <property type="entry name" value="Ala_racemase_N"/>
</dbReference>
<dbReference type="eggNOG" id="COG0325">
    <property type="taxonomic scope" value="Bacteria"/>
</dbReference>
<dbReference type="PANTHER" id="PTHR10146:SF14">
    <property type="entry name" value="PYRIDOXAL PHOSPHATE HOMEOSTASIS PROTEIN"/>
    <property type="match status" value="1"/>
</dbReference>
<dbReference type="NCBIfam" id="TIGR00044">
    <property type="entry name" value="YggS family pyridoxal phosphate-dependent enzyme"/>
    <property type="match status" value="1"/>
</dbReference>
<comment type="cofactor">
    <cofactor evidence="3">
        <name>pyridoxal 5'-phosphate</name>
        <dbReference type="ChEBI" id="CHEBI:597326"/>
    </cofactor>
</comment>
<evidence type="ECO:0000256" key="1">
    <source>
        <dbReference type="ARBA" id="ARBA00022898"/>
    </source>
</evidence>
<dbReference type="OrthoDB" id="9804072at2"/>
<evidence type="ECO:0000256" key="2">
    <source>
        <dbReference type="HAMAP-Rule" id="MF_02087"/>
    </source>
</evidence>
<evidence type="ECO:0000256" key="4">
    <source>
        <dbReference type="RuleBase" id="RU004514"/>
    </source>
</evidence>
<protein>
    <recommendedName>
        <fullName evidence="2">Pyridoxal phosphate homeostasis protein</fullName>
        <shortName evidence="2">PLP homeostasis protein</shortName>
    </recommendedName>
</protein>